<keyword evidence="1" id="KW-1133">Transmembrane helix</keyword>
<keyword evidence="1" id="KW-0812">Transmembrane</keyword>
<dbReference type="AlphaFoldDB" id="M0LCN3"/>
<accession>M0LCN3</accession>
<protein>
    <submittedName>
        <fullName evidence="2">Uncharacterized protein</fullName>
    </submittedName>
</protein>
<dbReference type="PATRIC" id="fig|1227453.3.peg.2557"/>
<reference evidence="2 3" key="1">
    <citation type="journal article" date="2014" name="PLoS Genet.">
        <title>Phylogenetically driven sequencing of extremely halophilic archaea reveals strategies for static and dynamic osmo-response.</title>
        <authorList>
            <person name="Becker E.A."/>
            <person name="Seitzer P.M."/>
            <person name="Tritt A."/>
            <person name="Larsen D."/>
            <person name="Krusor M."/>
            <person name="Yao A.I."/>
            <person name="Wu D."/>
            <person name="Madern D."/>
            <person name="Eisen J.A."/>
            <person name="Darling A.E."/>
            <person name="Facciotti M.T."/>
        </authorList>
    </citation>
    <scope>NUCLEOTIDE SEQUENCE [LARGE SCALE GENOMIC DNA]</scope>
    <source>
        <strain evidence="3">ATCC 49778 / DSM 6131 / JCM 7785 / NBRC 101032 / NCIMB 13157 / TR-1</strain>
    </source>
</reference>
<feature type="transmembrane region" description="Helical" evidence="1">
    <location>
        <begin position="43"/>
        <end position="61"/>
    </location>
</feature>
<evidence type="ECO:0000313" key="3">
    <source>
        <dbReference type="Proteomes" id="UP000011524"/>
    </source>
</evidence>
<proteinExistence type="predicted"/>
<gene>
    <name evidence="2" type="ORF">C444_12987</name>
</gene>
<organism evidence="2 3">
    <name type="scientific">Haloarcula japonica (strain ATCC 49778 / DSM 6131 / JCM 7785 / NBRC 101032 / NCIMB 13157 / TR-1)</name>
    <dbReference type="NCBI Taxonomy" id="1227453"/>
    <lineage>
        <taxon>Archaea</taxon>
        <taxon>Methanobacteriati</taxon>
        <taxon>Methanobacteriota</taxon>
        <taxon>Stenosarchaea group</taxon>
        <taxon>Halobacteria</taxon>
        <taxon>Halobacteriales</taxon>
        <taxon>Haloarculaceae</taxon>
        <taxon>Haloarcula</taxon>
    </lineage>
</organism>
<dbReference type="EMBL" id="AOLY01000037">
    <property type="protein sequence ID" value="EMA29715.1"/>
    <property type="molecule type" value="Genomic_DNA"/>
</dbReference>
<keyword evidence="1" id="KW-0472">Membrane</keyword>
<dbReference type="STRING" id="1227453.C444_12987"/>
<comment type="caution">
    <text evidence="2">The sequence shown here is derived from an EMBL/GenBank/DDBJ whole genome shotgun (WGS) entry which is preliminary data.</text>
</comment>
<name>M0LCN3_HALJT</name>
<feature type="transmembrane region" description="Helical" evidence="1">
    <location>
        <begin position="104"/>
        <end position="131"/>
    </location>
</feature>
<evidence type="ECO:0000313" key="2">
    <source>
        <dbReference type="EMBL" id="EMA29715.1"/>
    </source>
</evidence>
<feature type="transmembrane region" description="Helical" evidence="1">
    <location>
        <begin position="138"/>
        <end position="159"/>
    </location>
</feature>
<sequence>MMSVTEGASTVGRRRALLAGVVVGSLGFVLALALELDVLGSGLWYPVIYAGTPALSSVAAFAHERPTAGPLRLLAVGSWVLITSVLALAVLVVLTLGFPARPRFPAFALVLAGLLYAGFCLVPAGLAAVAARQRGVRAVVPLALAPFGQIAVAAVIVFVR</sequence>
<evidence type="ECO:0000256" key="1">
    <source>
        <dbReference type="SAM" id="Phobius"/>
    </source>
</evidence>
<feature type="transmembrane region" description="Helical" evidence="1">
    <location>
        <begin position="73"/>
        <end position="98"/>
    </location>
</feature>
<dbReference type="Proteomes" id="UP000011524">
    <property type="component" value="Unassembled WGS sequence"/>
</dbReference>
<keyword evidence="3" id="KW-1185">Reference proteome</keyword>